<dbReference type="AlphaFoldDB" id="A0A4S1CHE9"/>
<dbReference type="InterPro" id="IPR008265">
    <property type="entry name" value="Lipase_GDSL_AS"/>
</dbReference>
<dbReference type="PANTHER" id="PTHR30383">
    <property type="entry name" value="THIOESTERASE 1/PROTEASE 1/LYSOPHOSPHOLIPASE L1"/>
    <property type="match status" value="1"/>
</dbReference>
<organism evidence="3 4">
    <name type="scientific">Geomonas terrae</name>
    <dbReference type="NCBI Taxonomy" id="2562681"/>
    <lineage>
        <taxon>Bacteria</taxon>
        <taxon>Pseudomonadati</taxon>
        <taxon>Thermodesulfobacteriota</taxon>
        <taxon>Desulfuromonadia</taxon>
        <taxon>Geobacterales</taxon>
        <taxon>Geobacteraceae</taxon>
        <taxon>Geomonas</taxon>
    </lineage>
</organism>
<name>A0A4S1CHE9_9BACT</name>
<dbReference type="PROSITE" id="PS01098">
    <property type="entry name" value="LIPASE_GDSL_SER"/>
    <property type="match status" value="1"/>
</dbReference>
<dbReference type="InterPro" id="IPR036514">
    <property type="entry name" value="SGNH_hydro_sf"/>
</dbReference>
<dbReference type="CDD" id="cd01822">
    <property type="entry name" value="Lysophospholipase_L1_like"/>
    <property type="match status" value="1"/>
</dbReference>
<feature type="chain" id="PRO_5020760293" evidence="1">
    <location>
        <begin position="29"/>
        <end position="225"/>
    </location>
</feature>
<dbReference type="SUPFAM" id="SSF52266">
    <property type="entry name" value="SGNH hydrolase"/>
    <property type="match status" value="1"/>
</dbReference>
<keyword evidence="1" id="KW-0732">Signal</keyword>
<dbReference type="GO" id="GO:0006629">
    <property type="term" value="P:lipid metabolic process"/>
    <property type="evidence" value="ECO:0007669"/>
    <property type="project" value="InterPro"/>
</dbReference>
<evidence type="ECO:0000313" key="3">
    <source>
        <dbReference type="EMBL" id="TGU72516.1"/>
    </source>
</evidence>
<dbReference type="InterPro" id="IPR013830">
    <property type="entry name" value="SGNH_hydro"/>
</dbReference>
<dbReference type="PANTHER" id="PTHR30383:SF24">
    <property type="entry name" value="THIOESTERASE 1_PROTEASE 1_LYSOPHOSPHOLIPASE L1"/>
    <property type="match status" value="1"/>
</dbReference>
<dbReference type="InterPro" id="IPR051532">
    <property type="entry name" value="Ester_Hydrolysis_Enzymes"/>
</dbReference>
<keyword evidence="4" id="KW-1185">Reference proteome</keyword>
<accession>A0A4S1CHE9</accession>
<protein>
    <submittedName>
        <fullName evidence="3">Arylesterase</fullName>
    </submittedName>
</protein>
<sequence length="225" mass="24139">MPTPPSRKLLTLFALTLCSAITAGPAIAAGTAKPAASSTQGTIVAFGDSLTAGYGVAESDSYPAQLQRRLHENGLQWTVINAGISGETSSGALARVDWVMKLKPDIVILETGANDGLRGQDPELTRKNLDSIITKLQSKNVVVVLAGMRMLKNLGPAYTSKFAEVYRRVTKEHKTILIPFFLDKVAGKEGLNLSDGVHPTGKGYAIVTENIYPYVIKAISQKTRR</sequence>
<proteinExistence type="predicted"/>
<reference evidence="3 4" key="1">
    <citation type="submission" date="2019-04" db="EMBL/GenBank/DDBJ databases">
        <title>Geobacter oryzae sp. nov., ferric-reducing bacteria isolated from paddy soil.</title>
        <authorList>
            <person name="Xu Z."/>
            <person name="Masuda Y."/>
            <person name="Itoh H."/>
            <person name="Senoo K."/>
        </authorList>
    </citation>
    <scope>NUCLEOTIDE SEQUENCE [LARGE SCALE GENOMIC DNA]</scope>
    <source>
        <strain evidence="3 4">Red111</strain>
    </source>
</reference>
<feature type="domain" description="SGNH hydrolase-type esterase" evidence="2">
    <location>
        <begin position="45"/>
        <end position="206"/>
    </location>
</feature>
<comment type="caution">
    <text evidence="3">The sequence shown here is derived from an EMBL/GenBank/DDBJ whole genome shotgun (WGS) entry which is preliminary data.</text>
</comment>
<dbReference type="Gene3D" id="3.40.50.1110">
    <property type="entry name" value="SGNH hydrolase"/>
    <property type="match status" value="1"/>
</dbReference>
<evidence type="ECO:0000256" key="1">
    <source>
        <dbReference type="SAM" id="SignalP"/>
    </source>
</evidence>
<evidence type="ECO:0000259" key="2">
    <source>
        <dbReference type="Pfam" id="PF13472"/>
    </source>
</evidence>
<dbReference type="RefSeq" id="WP_135869993.1">
    <property type="nucleotide sequence ID" value="NZ_SRSC01000002.1"/>
</dbReference>
<dbReference type="Pfam" id="PF13472">
    <property type="entry name" value="Lipase_GDSL_2"/>
    <property type="match status" value="1"/>
</dbReference>
<dbReference type="Proteomes" id="UP000306416">
    <property type="component" value="Unassembled WGS sequence"/>
</dbReference>
<gene>
    <name evidence="3" type="ORF">E4633_09440</name>
</gene>
<feature type="signal peptide" evidence="1">
    <location>
        <begin position="1"/>
        <end position="28"/>
    </location>
</feature>
<dbReference type="GO" id="GO:0004622">
    <property type="term" value="F:phosphatidylcholine lysophospholipase activity"/>
    <property type="evidence" value="ECO:0007669"/>
    <property type="project" value="TreeGrafter"/>
</dbReference>
<dbReference type="EMBL" id="SRSC01000002">
    <property type="protein sequence ID" value="TGU72516.1"/>
    <property type="molecule type" value="Genomic_DNA"/>
</dbReference>
<evidence type="ECO:0000313" key="4">
    <source>
        <dbReference type="Proteomes" id="UP000306416"/>
    </source>
</evidence>